<evidence type="ECO:0000256" key="2">
    <source>
        <dbReference type="ARBA" id="ARBA00022475"/>
    </source>
</evidence>
<comment type="subcellular location">
    <subcellularLocation>
        <location evidence="1 6">Cell membrane</location>
        <topology evidence="1 6">Multi-pass membrane protein</topology>
    </subcellularLocation>
</comment>
<evidence type="ECO:0000259" key="7">
    <source>
        <dbReference type="Pfam" id="PF09335"/>
    </source>
</evidence>
<feature type="transmembrane region" description="Helical" evidence="6">
    <location>
        <begin position="202"/>
        <end position="223"/>
    </location>
</feature>
<dbReference type="InterPro" id="IPR032816">
    <property type="entry name" value="VTT_dom"/>
</dbReference>
<feature type="transmembrane region" description="Helical" evidence="6">
    <location>
        <begin position="49"/>
        <end position="67"/>
    </location>
</feature>
<dbReference type="PANTHER" id="PTHR12677:SF59">
    <property type="entry name" value="GOLGI APPARATUS MEMBRANE PROTEIN TVP38-RELATED"/>
    <property type="match status" value="1"/>
</dbReference>
<protein>
    <recommendedName>
        <fullName evidence="6">TVP38/TMEM64 family membrane protein</fullName>
    </recommendedName>
</protein>
<dbReference type="Pfam" id="PF09335">
    <property type="entry name" value="VTT_dom"/>
    <property type="match status" value="1"/>
</dbReference>
<keyword evidence="2 6" id="KW-1003">Cell membrane</keyword>
<evidence type="ECO:0000256" key="4">
    <source>
        <dbReference type="ARBA" id="ARBA00022989"/>
    </source>
</evidence>
<dbReference type="PANTHER" id="PTHR12677">
    <property type="entry name" value="GOLGI APPARATUS MEMBRANE PROTEIN TVP38-RELATED"/>
    <property type="match status" value="1"/>
</dbReference>
<keyword evidence="5 6" id="KW-0472">Membrane</keyword>
<dbReference type="AlphaFoldDB" id="A0A653A3Q1"/>
<evidence type="ECO:0000256" key="3">
    <source>
        <dbReference type="ARBA" id="ARBA00022692"/>
    </source>
</evidence>
<sequence length="264" mass="28892">MLLQLESRGTLSNRIGVDSYLKLPNFSETSLPGMPTEASPLKPVSKHKWIKAAGLLLFFLTSLLIVRSPTFRQWLDPGVIEPVVKSFGLWGPAIFVLFYATALCLLVPSSILSMLGAALFGVNLGFLCVWTGAILGASAAFLIARTLGRDFAAAMIGNRLKRFDHAFETNGFVTVLYIRLLNMPFTYVNFGIGLTGVRFGPYVTATALGMIISLFTFVFLGGALKDAWITGNWDALFSIESFAVAGLYAFSFFIPKLLKKLRLI</sequence>
<keyword evidence="4 6" id="KW-1133">Transmembrane helix</keyword>
<comment type="similarity">
    <text evidence="6">Belongs to the TVP38/TMEM64 family.</text>
</comment>
<gene>
    <name evidence="8" type="ORF">TRIP_B200718</name>
</gene>
<feature type="transmembrane region" description="Helical" evidence="6">
    <location>
        <begin position="87"/>
        <end position="107"/>
    </location>
</feature>
<evidence type="ECO:0000256" key="5">
    <source>
        <dbReference type="ARBA" id="ARBA00023136"/>
    </source>
</evidence>
<dbReference type="InterPro" id="IPR015414">
    <property type="entry name" value="TMEM64"/>
</dbReference>
<reference evidence="8" key="1">
    <citation type="submission" date="2018-07" db="EMBL/GenBank/DDBJ databases">
        <authorList>
            <consortium name="Genoscope - CEA"/>
            <person name="William W."/>
        </authorList>
    </citation>
    <scope>NUCLEOTIDE SEQUENCE</scope>
    <source>
        <strain evidence="8">IK1</strain>
    </source>
</reference>
<feature type="transmembrane region" description="Helical" evidence="6">
    <location>
        <begin position="119"/>
        <end position="144"/>
    </location>
</feature>
<proteinExistence type="inferred from homology"/>
<accession>A0A653A3Q1</accession>
<evidence type="ECO:0000256" key="6">
    <source>
        <dbReference type="RuleBase" id="RU366058"/>
    </source>
</evidence>
<name>A0A653A3Q1_UNCDX</name>
<keyword evidence="3 6" id="KW-0812">Transmembrane</keyword>
<feature type="domain" description="VTT" evidence="7">
    <location>
        <begin position="107"/>
        <end position="221"/>
    </location>
</feature>
<dbReference type="GO" id="GO:0005886">
    <property type="term" value="C:plasma membrane"/>
    <property type="evidence" value="ECO:0007669"/>
    <property type="project" value="UniProtKB-SubCell"/>
</dbReference>
<feature type="transmembrane region" description="Helical" evidence="6">
    <location>
        <begin position="171"/>
        <end position="190"/>
    </location>
</feature>
<feature type="transmembrane region" description="Helical" evidence="6">
    <location>
        <begin position="235"/>
        <end position="254"/>
    </location>
</feature>
<dbReference type="EMBL" id="UPXX01000013">
    <property type="protein sequence ID" value="VBB42578.1"/>
    <property type="molecule type" value="Genomic_DNA"/>
</dbReference>
<organism evidence="8">
    <name type="scientific">Uncultured Desulfatiglans sp</name>
    <dbReference type="NCBI Taxonomy" id="1748965"/>
    <lineage>
        <taxon>Bacteria</taxon>
        <taxon>Pseudomonadati</taxon>
        <taxon>Thermodesulfobacteriota</taxon>
        <taxon>Desulfobacteria</taxon>
        <taxon>Desulfatiglandales</taxon>
        <taxon>Desulfatiglandaceae</taxon>
        <taxon>Desulfatiglans</taxon>
        <taxon>environmental samples</taxon>
    </lineage>
</organism>
<evidence type="ECO:0000256" key="1">
    <source>
        <dbReference type="ARBA" id="ARBA00004651"/>
    </source>
</evidence>
<evidence type="ECO:0000313" key="8">
    <source>
        <dbReference type="EMBL" id="VBB42578.1"/>
    </source>
</evidence>